<dbReference type="PANTHER" id="PTHR40626:SF11">
    <property type="entry name" value="ZINC FINGER PROTEIN YPR022C"/>
    <property type="match status" value="1"/>
</dbReference>
<evidence type="ECO:0000313" key="10">
    <source>
        <dbReference type="Proteomes" id="UP000616885"/>
    </source>
</evidence>
<feature type="compositionally biased region" description="Polar residues" evidence="7">
    <location>
        <begin position="314"/>
        <end position="333"/>
    </location>
</feature>
<dbReference type="PANTHER" id="PTHR40626">
    <property type="entry name" value="MIP31509P"/>
    <property type="match status" value="1"/>
</dbReference>
<proteinExistence type="predicted"/>
<feature type="region of interest" description="Disordered" evidence="7">
    <location>
        <begin position="276"/>
        <end position="354"/>
    </location>
</feature>
<evidence type="ECO:0000256" key="1">
    <source>
        <dbReference type="ARBA" id="ARBA00004123"/>
    </source>
</evidence>
<dbReference type="GO" id="GO:0006351">
    <property type="term" value="P:DNA-templated transcription"/>
    <property type="evidence" value="ECO:0007669"/>
    <property type="project" value="InterPro"/>
</dbReference>
<dbReference type="GO" id="GO:0000978">
    <property type="term" value="F:RNA polymerase II cis-regulatory region sequence-specific DNA binding"/>
    <property type="evidence" value="ECO:0007669"/>
    <property type="project" value="InterPro"/>
</dbReference>
<feature type="region of interest" description="Disordered" evidence="7">
    <location>
        <begin position="204"/>
        <end position="249"/>
    </location>
</feature>
<feature type="domain" description="Xylanolytic transcriptional activator regulatory" evidence="8">
    <location>
        <begin position="437"/>
        <end position="659"/>
    </location>
</feature>
<feature type="compositionally biased region" description="Basic and acidic residues" evidence="7">
    <location>
        <begin position="234"/>
        <end position="249"/>
    </location>
</feature>
<dbReference type="Pfam" id="PF04082">
    <property type="entry name" value="Fungal_trans"/>
    <property type="match status" value="1"/>
</dbReference>
<comment type="subcellular location">
    <subcellularLocation>
        <location evidence="1">Nucleus</location>
    </subcellularLocation>
</comment>
<feature type="compositionally biased region" description="Basic and acidic residues" evidence="7">
    <location>
        <begin position="342"/>
        <end position="352"/>
    </location>
</feature>
<sequence>MDSSPRSEASSPSAGSHKRSCECEICGITLSRSAHLQRHLNDTLPLLRKRSIARYATNLSRGKTSTKGINEVSTTQIEPLALPVVESLQCIYGAGAAIPSATKTAVVGTTVETRETRRIDEARHGNLNDLVDAANVLNECSTNIPEIDGTSIEDSDQISGQQVECNSLTDFPSNVTITTDTTSGCETGSREFFFSRSPVIPQEGILPPPYSVENTIQGPREPTTDGQGALDQLMGDHPETHSHNDQDKSVVDPCIFDFPLDPFQLDLYGWNTLLGGETEAEGPSPGMSVGQVPEDPTTGLPSACGQPILADGTSPRNYEGESSNNRPALSDRSQPGIRRHTQQKDWENKEHWPGVLDQGGNEAWPFDYTSNQGFRRIKLPPLKQILEQTVASRPTIQKNILGDLIKVLSAPQIPSLNDTPALEAMPAVAFLSEYTRVYFAEFHNMFPVIHIPTWRIEKCPTPLLAAMACLGATYSTAEGSNEVSTLFAEITQRALFGCSAFRNTAYITASCLHQIYALGTGNRRLYEIADASRGLLVTSLDFRKLKAMSNVELDEAWRAWRDKETAKRMAWSVFEFDCTLSTMTSKKPAFRIAELPPRLPCSESIWEAHSARAWAALVPFTSSPPAGLLFYPTLREIISQGKVPPDAPAWAMRLCAVAIGSILYDLKEVQDASAPGILGIQAMTEAHLQTRQTLINGLEALDASLGKPMCTADVVNMKSHLISSGDETMDLIISIFRNSGLEATHPSARPAEAAKDRLRHIFRSNPTNARRLAFHAAVIIAIARDCTINTPCETLSVFMGYAYLLAYIRFATFTEDDIDGNLALPRVALDEIPWMRDANAMRQINRWIDYGGPASLGTIANICDRGSFDEAKQGALDALTELSVWGLARKFRQTVSKFV</sequence>
<dbReference type="GO" id="GO:0000981">
    <property type="term" value="F:DNA-binding transcription factor activity, RNA polymerase II-specific"/>
    <property type="evidence" value="ECO:0007669"/>
    <property type="project" value="InterPro"/>
</dbReference>
<dbReference type="GO" id="GO:0005634">
    <property type="term" value="C:nucleus"/>
    <property type="evidence" value="ECO:0007669"/>
    <property type="project" value="UniProtKB-SubCell"/>
</dbReference>
<keyword evidence="5" id="KW-0862">Zinc</keyword>
<keyword evidence="2" id="KW-0479">Metal-binding</keyword>
<dbReference type="InterPro" id="IPR051059">
    <property type="entry name" value="VerF-like"/>
</dbReference>
<dbReference type="CDD" id="cd12148">
    <property type="entry name" value="fungal_TF_MHR"/>
    <property type="match status" value="1"/>
</dbReference>
<dbReference type="GO" id="GO:0000785">
    <property type="term" value="C:chromatin"/>
    <property type="evidence" value="ECO:0007669"/>
    <property type="project" value="TreeGrafter"/>
</dbReference>
<evidence type="ECO:0000259" key="8">
    <source>
        <dbReference type="Pfam" id="PF04082"/>
    </source>
</evidence>
<comment type="caution">
    <text evidence="9">The sequence shown here is derived from an EMBL/GenBank/DDBJ whole genome shotgun (WGS) entry which is preliminary data.</text>
</comment>
<keyword evidence="3" id="KW-0677">Repeat</keyword>
<evidence type="ECO:0000256" key="4">
    <source>
        <dbReference type="ARBA" id="ARBA00022771"/>
    </source>
</evidence>
<keyword evidence="6" id="KW-0539">Nucleus</keyword>
<gene>
    <name evidence="9" type="ORF">IM811_015808</name>
</gene>
<organism evidence="9 10">
    <name type="scientific">Bionectria ochroleuca</name>
    <name type="common">Gliocladium roseum</name>
    <dbReference type="NCBI Taxonomy" id="29856"/>
    <lineage>
        <taxon>Eukaryota</taxon>
        <taxon>Fungi</taxon>
        <taxon>Dikarya</taxon>
        <taxon>Ascomycota</taxon>
        <taxon>Pezizomycotina</taxon>
        <taxon>Sordariomycetes</taxon>
        <taxon>Hypocreomycetidae</taxon>
        <taxon>Hypocreales</taxon>
        <taxon>Bionectriaceae</taxon>
        <taxon>Clonostachys</taxon>
    </lineage>
</organism>
<name>A0A8H7N637_BIOOC</name>
<dbReference type="EMBL" id="JADCTT010000007">
    <property type="protein sequence ID" value="KAF9749781.1"/>
    <property type="molecule type" value="Genomic_DNA"/>
</dbReference>
<dbReference type="InterPro" id="IPR007219">
    <property type="entry name" value="XnlR_reg_dom"/>
</dbReference>
<dbReference type="AlphaFoldDB" id="A0A8H7N637"/>
<protein>
    <recommendedName>
        <fullName evidence="8">Xylanolytic transcriptional activator regulatory domain-containing protein</fullName>
    </recommendedName>
</protein>
<evidence type="ECO:0000256" key="3">
    <source>
        <dbReference type="ARBA" id="ARBA00022737"/>
    </source>
</evidence>
<evidence type="ECO:0000256" key="7">
    <source>
        <dbReference type="SAM" id="MobiDB-lite"/>
    </source>
</evidence>
<dbReference type="Proteomes" id="UP000616885">
    <property type="component" value="Unassembled WGS sequence"/>
</dbReference>
<evidence type="ECO:0000256" key="6">
    <source>
        <dbReference type="ARBA" id="ARBA00023242"/>
    </source>
</evidence>
<reference evidence="9" key="1">
    <citation type="submission" date="2020-10" db="EMBL/GenBank/DDBJ databases">
        <title>High-Quality Genome Resource of Clonostachys rosea strain S41 by Oxford Nanopore Long-Read Sequencing.</title>
        <authorList>
            <person name="Wang H."/>
        </authorList>
    </citation>
    <scope>NUCLEOTIDE SEQUENCE</scope>
    <source>
        <strain evidence="9">S41</strain>
    </source>
</reference>
<evidence type="ECO:0000313" key="9">
    <source>
        <dbReference type="EMBL" id="KAF9749781.1"/>
    </source>
</evidence>
<evidence type="ECO:0000256" key="2">
    <source>
        <dbReference type="ARBA" id="ARBA00022723"/>
    </source>
</evidence>
<dbReference type="GO" id="GO:0008270">
    <property type="term" value="F:zinc ion binding"/>
    <property type="evidence" value="ECO:0007669"/>
    <property type="project" value="UniProtKB-KW"/>
</dbReference>
<evidence type="ECO:0000256" key="5">
    <source>
        <dbReference type="ARBA" id="ARBA00022833"/>
    </source>
</evidence>
<accession>A0A8H7N637</accession>
<keyword evidence="4" id="KW-0863">Zinc-finger</keyword>